<evidence type="ECO:0000313" key="2">
    <source>
        <dbReference type="Proteomes" id="UP000000529"/>
    </source>
</evidence>
<dbReference type="Proteomes" id="UP000000529">
    <property type="component" value="Chromosome"/>
</dbReference>
<dbReference type="AlphaFoldDB" id="Q6MCX2"/>
<reference evidence="1 2" key="1">
    <citation type="journal article" date="2004" name="Science">
        <title>Illuminating the evolutionary history of chlamydiae.</title>
        <authorList>
            <person name="Horn M."/>
            <person name="Collingro A."/>
            <person name="Schmitz-Esser S."/>
            <person name="Beier C.L."/>
            <person name="Purkhold U."/>
            <person name="Fartmann B."/>
            <person name="Brandt P."/>
            <person name="Nyakatura G.J."/>
            <person name="Droege M."/>
            <person name="Frishman D."/>
            <person name="Rattei T."/>
            <person name="Mewes H."/>
            <person name="Wagner M."/>
        </authorList>
    </citation>
    <scope>NUCLEOTIDE SEQUENCE [LARGE SCALE GENOMIC DNA]</scope>
    <source>
        <strain evidence="1 2">UWE25</strain>
    </source>
</reference>
<dbReference type="eggNOG" id="COG2312">
    <property type="taxonomic scope" value="Bacteria"/>
</dbReference>
<keyword evidence="2" id="KW-1185">Reference proteome</keyword>
<name>Q6MCX2_PARUW</name>
<protein>
    <submittedName>
        <fullName evidence="1">Uncharacterized protein</fullName>
    </submittedName>
</protein>
<dbReference type="GO" id="GO:0046677">
    <property type="term" value="P:response to antibiotic"/>
    <property type="evidence" value="ECO:0007669"/>
    <property type="project" value="InterPro"/>
</dbReference>
<dbReference type="STRING" id="264201.pc0853"/>
<gene>
    <name evidence="1" type="ORF">PC_RS09890</name>
</gene>
<dbReference type="SUPFAM" id="SSF159501">
    <property type="entry name" value="EreA/ChaN-like"/>
    <property type="match status" value="1"/>
</dbReference>
<dbReference type="Pfam" id="PF05139">
    <property type="entry name" value="Erythro_esteras"/>
    <property type="match status" value="1"/>
</dbReference>
<dbReference type="EMBL" id="BX908798">
    <property type="protein sequence ID" value="CAF23577.1"/>
    <property type="molecule type" value="Genomic_DNA"/>
</dbReference>
<proteinExistence type="predicted"/>
<dbReference type="HOGENOM" id="CLU_196747_0_0_0"/>
<dbReference type="InterPro" id="IPR007815">
    <property type="entry name" value="Emycin_Estase"/>
</dbReference>
<dbReference type="OrthoDB" id="9810066at2"/>
<organism evidence="1 2">
    <name type="scientific">Protochlamydia amoebophila (strain UWE25)</name>
    <dbReference type="NCBI Taxonomy" id="264201"/>
    <lineage>
        <taxon>Bacteria</taxon>
        <taxon>Pseudomonadati</taxon>
        <taxon>Chlamydiota</taxon>
        <taxon>Chlamydiia</taxon>
        <taxon>Parachlamydiales</taxon>
        <taxon>Parachlamydiaceae</taxon>
        <taxon>Candidatus Protochlamydia</taxon>
    </lineage>
</organism>
<sequence>MIRLLHRAIGVIYQPANELKNHYLYSVLPYQFDEYIWLDHTYAVTPLSPKPLSEAADTYPFGI</sequence>
<evidence type="ECO:0000313" key="1">
    <source>
        <dbReference type="EMBL" id="CAF23577.1"/>
    </source>
</evidence>
<dbReference type="KEGG" id="pcu:PC_RS09890"/>
<accession>Q6MCX2</accession>